<dbReference type="Pfam" id="PF00149">
    <property type="entry name" value="Metallophos"/>
    <property type="match status" value="1"/>
</dbReference>
<proteinExistence type="predicted"/>
<evidence type="ECO:0000313" key="3">
    <source>
        <dbReference type="EMBL" id="AHJ14438.1"/>
    </source>
</evidence>
<feature type="transmembrane region" description="Helical" evidence="1">
    <location>
        <begin position="110"/>
        <end position="128"/>
    </location>
</feature>
<evidence type="ECO:0000259" key="2">
    <source>
        <dbReference type="Pfam" id="PF00149"/>
    </source>
</evidence>
<dbReference type="SUPFAM" id="SSF56300">
    <property type="entry name" value="Metallo-dependent phosphatases"/>
    <property type="match status" value="1"/>
</dbReference>
<dbReference type="RefSeq" id="WP_025346262.1">
    <property type="nucleotide sequence ID" value="NZ_CP007201.1"/>
</dbReference>
<gene>
    <name evidence="3" type="ORF">SMUL_3212</name>
</gene>
<feature type="transmembrane region" description="Helical" evidence="1">
    <location>
        <begin position="65"/>
        <end position="90"/>
    </location>
</feature>
<dbReference type="AlphaFoldDB" id="A0AA86DZJ1"/>
<feature type="transmembrane region" description="Helical" evidence="1">
    <location>
        <begin position="38"/>
        <end position="59"/>
    </location>
</feature>
<organism evidence="3 4">
    <name type="scientific">Sulfurospirillum multivorans (strain DM 12446 / JCM 15788 / NBRC 109480)</name>
    <dbReference type="NCBI Taxonomy" id="1150621"/>
    <lineage>
        <taxon>Bacteria</taxon>
        <taxon>Pseudomonadati</taxon>
        <taxon>Campylobacterota</taxon>
        <taxon>Epsilonproteobacteria</taxon>
        <taxon>Campylobacterales</taxon>
        <taxon>Sulfurospirillaceae</taxon>
        <taxon>Sulfurospirillum</taxon>
    </lineage>
</organism>
<dbReference type="EMBL" id="CP007201">
    <property type="protein sequence ID" value="AHJ14438.1"/>
    <property type="molecule type" value="Genomic_DNA"/>
</dbReference>
<dbReference type="PANTHER" id="PTHR31302">
    <property type="entry name" value="TRANSMEMBRANE PROTEIN WITH METALLOPHOSPHOESTERASE DOMAIN-RELATED"/>
    <property type="match status" value="1"/>
</dbReference>
<dbReference type="Proteomes" id="UP000019322">
    <property type="component" value="Chromosome"/>
</dbReference>
<evidence type="ECO:0000313" key="4">
    <source>
        <dbReference type="Proteomes" id="UP000019322"/>
    </source>
</evidence>
<reference evidence="3 4" key="1">
    <citation type="journal article" date="2014" name="Environ. Microbiol.">
        <title>Insights into organohalide respiration and the versatile catabolism of Sulfurospirillum multivorans gained from comparative genomics and physiological studies.</title>
        <authorList>
            <person name="Goris T."/>
            <person name="Schubert T."/>
            <person name="Gadkari J."/>
            <person name="Wubet T."/>
            <person name="Tarkka M."/>
            <person name="Buscot F."/>
            <person name="Adrian L."/>
            <person name="Diekert G."/>
        </authorList>
    </citation>
    <scope>NUCLEOTIDE SEQUENCE [LARGE SCALE GENOMIC DNA]</scope>
    <source>
        <strain evidence="4">DM 12446 / JCM 15788 / NBRC 109480</strain>
    </source>
</reference>
<dbReference type="GO" id="GO:0016787">
    <property type="term" value="F:hydrolase activity"/>
    <property type="evidence" value="ECO:0007669"/>
    <property type="project" value="InterPro"/>
</dbReference>
<keyword evidence="1" id="KW-0812">Transmembrane</keyword>
<dbReference type="KEGG" id="smul:SMUL_3212"/>
<sequence length="374" mass="42140">MFRLSFAFAAIAVLSLINFYSYKRFLKRLDIFCKIQGVIKWLMVLMTLCEIFYFAVLRLDNLDPILYLLFSAMIGVSFMLFCVAIVYDLFHIPYAKIPHDYSRRLFIKMVFDVTMLILAFSYIAKGFINGMKAPRIKEVDVFINGLASELSIVQITDLHIGKTLGKAFMDDVVKQINTLDADIVVITGDLVDMPVGQIGDKLDSLSSIESRLGVYYVPGNHEYFYGVNAIMDHVRSLGVHVLSNRSIVINHTINLAGVMDMMGKRFDFEPPDLAKALLHVKPELPTILLAHQPKFVNEINDEKIDLILSGHTHGGQIFPFGLLVLLDQPYLSGLYQHSKQTQIFVSNGAGYWGPAVRILAPSEIIKLTLKVKKA</sequence>
<dbReference type="InterPro" id="IPR029052">
    <property type="entry name" value="Metallo-depent_PP-like"/>
</dbReference>
<dbReference type="InterPro" id="IPR004843">
    <property type="entry name" value="Calcineurin-like_PHP"/>
</dbReference>
<evidence type="ECO:0000256" key="1">
    <source>
        <dbReference type="SAM" id="Phobius"/>
    </source>
</evidence>
<protein>
    <submittedName>
        <fullName evidence="3">Metallophosphoesterase</fullName>
    </submittedName>
</protein>
<feature type="domain" description="Calcineurin-like phosphoesterase" evidence="2">
    <location>
        <begin position="151"/>
        <end position="314"/>
    </location>
</feature>
<accession>A0AA86DZJ1</accession>
<dbReference type="InterPro" id="IPR051158">
    <property type="entry name" value="Metallophosphoesterase_sf"/>
</dbReference>
<dbReference type="PANTHER" id="PTHR31302:SF0">
    <property type="entry name" value="TRANSMEMBRANE PROTEIN WITH METALLOPHOSPHOESTERASE DOMAIN"/>
    <property type="match status" value="1"/>
</dbReference>
<keyword evidence="1" id="KW-0472">Membrane</keyword>
<name>A0AA86DZJ1_SULMK</name>
<dbReference type="CDD" id="cd07385">
    <property type="entry name" value="MPP_YkuE_C"/>
    <property type="match status" value="1"/>
</dbReference>
<keyword evidence="1" id="KW-1133">Transmembrane helix</keyword>
<dbReference type="Gene3D" id="3.60.21.10">
    <property type="match status" value="1"/>
</dbReference>
<feature type="transmembrane region" description="Helical" evidence="1">
    <location>
        <begin position="6"/>
        <end position="26"/>
    </location>
</feature>